<keyword evidence="8" id="KW-1185">Reference proteome</keyword>
<feature type="domain" description="AMP-binding enzyme C-terminal" evidence="6">
    <location>
        <begin position="464"/>
        <end position="541"/>
    </location>
</feature>
<protein>
    <submittedName>
        <fullName evidence="7">Acetyl-CoA synthetase</fullName>
    </submittedName>
</protein>
<dbReference type="InterPro" id="IPR051087">
    <property type="entry name" value="Mitochondrial_ACSM"/>
</dbReference>
<evidence type="ECO:0000256" key="3">
    <source>
        <dbReference type="ARBA" id="ARBA00022741"/>
    </source>
</evidence>
<evidence type="ECO:0000256" key="2">
    <source>
        <dbReference type="ARBA" id="ARBA00022598"/>
    </source>
</evidence>
<evidence type="ECO:0000256" key="1">
    <source>
        <dbReference type="ARBA" id="ARBA00006432"/>
    </source>
</evidence>
<evidence type="ECO:0000313" key="7">
    <source>
        <dbReference type="EMBL" id="SIS55582.1"/>
    </source>
</evidence>
<evidence type="ECO:0000313" key="8">
    <source>
        <dbReference type="Proteomes" id="UP000185678"/>
    </source>
</evidence>
<dbReference type="InterPro" id="IPR000873">
    <property type="entry name" value="AMP-dep_synth/lig_dom"/>
</dbReference>
<dbReference type="Gene3D" id="3.40.50.12780">
    <property type="entry name" value="N-terminal domain of ligase-like"/>
    <property type="match status" value="1"/>
</dbReference>
<evidence type="ECO:0000256" key="4">
    <source>
        <dbReference type="ARBA" id="ARBA00022840"/>
    </source>
</evidence>
<gene>
    <name evidence="7" type="ORF">SAMN05421779_102569</name>
</gene>
<dbReference type="GO" id="GO:0005524">
    <property type="term" value="F:ATP binding"/>
    <property type="evidence" value="ECO:0007669"/>
    <property type="project" value="UniProtKB-KW"/>
</dbReference>
<dbReference type="Pfam" id="PF13193">
    <property type="entry name" value="AMP-binding_C"/>
    <property type="match status" value="1"/>
</dbReference>
<dbReference type="EMBL" id="FTOA01000002">
    <property type="protein sequence ID" value="SIS55582.1"/>
    <property type="molecule type" value="Genomic_DNA"/>
</dbReference>
<name>A0A1N7K1W4_9PROT</name>
<dbReference type="GO" id="GO:0006637">
    <property type="term" value="P:acyl-CoA metabolic process"/>
    <property type="evidence" value="ECO:0007669"/>
    <property type="project" value="TreeGrafter"/>
</dbReference>
<dbReference type="AlphaFoldDB" id="A0A1N7K1W4"/>
<comment type="similarity">
    <text evidence="1">Belongs to the ATP-dependent AMP-binding enzyme family.</text>
</comment>
<dbReference type="GO" id="GO:0016405">
    <property type="term" value="F:CoA-ligase activity"/>
    <property type="evidence" value="ECO:0007669"/>
    <property type="project" value="UniProtKB-ARBA"/>
</dbReference>
<keyword evidence="3" id="KW-0547">Nucleotide-binding</keyword>
<dbReference type="InterPro" id="IPR020845">
    <property type="entry name" value="AMP-binding_CS"/>
</dbReference>
<dbReference type="STRING" id="80876.SAMN05421779_102569"/>
<dbReference type="PANTHER" id="PTHR43605">
    <property type="entry name" value="ACYL-COENZYME A SYNTHETASE"/>
    <property type="match status" value="1"/>
</dbReference>
<accession>A0A1N7K1W4</accession>
<dbReference type="Proteomes" id="UP000185678">
    <property type="component" value="Unassembled WGS sequence"/>
</dbReference>
<proteinExistence type="inferred from homology"/>
<dbReference type="GO" id="GO:0006633">
    <property type="term" value="P:fatty acid biosynthetic process"/>
    <property type="evidence" value="ECO:0007669"/>
    <property type="project" value="TreeGrafter"/>
</dbReference>
<dbReference type="SUPFAM" id="SSF56801">
    <property type="entry name" value="Acetyl-CoA synthetase-like"/>
    <property type="match status" value="1"/>
</dbReference>
<keyword evidence="2" id="KW-0436">Ligase</keyword>
<organism evidence="7 8">
    <name type="scientific">Insolitispirillum peregrinum</name>
    <dbReference type="NCBI Taxonomy" id="80876"/>
    <lineage>
        <taxon>Bacteria</taxon>
        <taxon>Pseudomonadati</taxon>
        <taxon>Pseudomonadota</taxon>
        <taxon>Alphaproteobacteria</taxon>
        <taxon>Rhodospirillales</taxon>
        <taxon>Novispirillaceae</taxon>
        <taxon>Insolitispirillum</taxon>
    </lineage>
</organism>
<evidence type="ECO:0000259" key="6">
    <source>
        <dbReference type="Pfam" id="PF13193"/>
    </source>
</evidence>
<dbReference type="InterPro" id="IPR042099">
    <property type="entry name" value="ANL_N_sf"/>
</dbReference>
<dbReference type="RefSeq" id="WP_076399415.1">
    <property type="nucleotide sequence ID" value="NZ_FTOA01000002.1"/>
</dbReference>
<dbReference type="OrthoDB" id="4471305at2"/>
<dbReference type="Gene3D" id="3.30.300.30">
    <property type="match status" value="1"/>
</dbReference>
<feature type="domain" description="AMP-dependent synthetase/ligase" evidence="5">
    <location>
        <begin position="53"/>
        <end position="416"/>
    </location>
</feature>
<dbReference type="InterPro" id="IPR025110">
    <property type="entry name" value="AMP-bd_C"/>
</dbReference>
<keyword evidence="4" id="KW-0067">ATP-binding</keyword>
<sequence>MSLPVAPGLQADTLPSYDRYLADFDFQALAAEVLSGSLSDGLNACIECCDRHATDPARVALEWENKDGARETVTFAELSRRSARFANILTAHGIKPGDRVAGLLPRIPDLLTVILGTWRAGAVYQPLFTAFGPKAIEHRCLGSAAKLIVTDATNRPKLDDVHDCPPVATLGAPRDGDIDLAAAMAAAPDQFTPVLRKGSDAFLMMFTSGTTGLPKGVAVPLQALVAFYEYMRFSVDLRSSDRFWNIADPGWAYGLYYAVTGPLLMGHATTFYDGPFTVESTYRLIQQHGITNLAGAPTAYRLLMGAGAEAAAAIKGKLRVVSSAGEPLNPEVIRWFDQALSAPIHDHYGQTEMGMAVCNHHALAHPVEAGSAGLPLPGFTIAVIDEDTLQPLPPHQPGILAVVRSQSPGFWFQGYWQQGTKAFRDDYYLTGDTVEWNEDGSISFVGRSDDIITSSGYRIGPFDVESALIEHKSVAETAVIGKPDPERTEIVKAFVVLKKGYDGTDELAEELRLWVRNRLAAHAYPRELVFVDELPKTPSGKIQRFLLRKQESDNA</sequence>
<dbReference type="PANTHER" id="PTHR43605:SF10">
    <property type="entry name" value="ACYL-COA SYNTHETASE MEDIUM CHAIN FAMILY MEMBER 3"/>
    <property type="match status" value="1"/>
</dbReference>
<dbReference type="InterPro" id="IPR045851">
    <property type="entry name" value="AMP-bd_C_sf"/>
</dbReference>
<dbReference type="Pfam" id="PF00501">
    <property type="entry name" value="AMP-binding"/>
    <property type="match status" value="1"/>
</dbReference>
<dbReference type="PROSITE" id="PS00455">
    <property type="entry name" value="AMP_BINDING"/>
    <property type="match status" value="1"/>
</dbReference>
<dbReference type="GO" id="GO:0004321">
    <property type="term" value="F:fatty-acyl-CoA synthase activity"/>
    <property type="evidence" value="ECO:0007669"/>
    <property type="project" value="TreeGrafter"/>
</dbReference>
<evidence type="ECO:0000259" key="5">
    <source>
        <dbReference type="Pfam" id="PF00501"/>
    </source>
</evidence>
<dbReference type="FunFam" id="3.30.300.30:FF:000005">
    <property type="entry name" value="Acyl-coenzyme A synthetase ACSM5, mitochondrial"/>
    <property type="match status" value="1"/>
</dbReference>
<reference evidence="7 8" key="1">
    <citation type="submission" date="2017-01" db="EMBL/GenBank/DDBJ databases">
        <authorList>
            <person name="Mah S.A."/>
            <person name="Swanson W.J."/>
            <person name="Moy G.W."/>
            <person name="Vacquier V.D."/>
        </authorList>
    </citation>
    <scope>NUCLEOTIDE SEQUENCE [LARGE SCALE GENOMIC DNA]</scope>
    <source>
        <strain evidence="7 8">DSM 11589</strain>
    </source>
</reference>
<dbReference type="GO" id="GO:0015645">
    <property type="term" value="F:fatty acid ligase activity"/>
    <property type="evidence" value="ECO:0007669"/>
    <property type="project" value="TreeGrafter"/>
</dbReference>